<evidence type="ECO:0000256" key="2">
    <source>
        <dbReference type="ARBA" id="ARBA00009719"/>
    </source>
</evidence>
<feature type="transmembrane region" description="Helical" evidence="12">
    <location>
        <begin position="105"/>
        <end position="126"/>
    </location>
</feature>
<feature type="transmembrane region" description="Helical" evidence="12">
    <location>
        <begin position="146"/>
        <end position="167"/>
    </location>
</feature>
<dbReference type="InterPro" id="IPR006083">
    <property type="entry name" value="PRK/URK"/>
</dbReference>
<dbReference type="SUPFAM" id="SSF52540">
    <property type="entry name" value="P-loop containing nucleoside triphosphate hydrolases"/>
    <property type="match status" value="1"/>
</dbReference>
<dbReference type="Proteomes" id="UP001595953">
    <property type="component" value="Unassembled WGS sequence"/>
</dbReference>
<dbReference type="EC" id="2.7.1.19" evidence="3 11"/>
<dbReference type="Pfam" id="PF00485">
    <property type="entry name" value="PRK"/>
    <property type="match status" value="1"/>
</dbReference>
<feature type="transmembrane region" description="Helical" evidence="12">
    <location>
        <begin position="179"/>
        <end position="195"/>
    </location>
</feature>
<evidence type="ECO:0000256" key="6">
    <source>
        <dbReference type="ARBA" id="ARBA00022679"/>
    </source>
</evidence>
<dbReference type="EMBL" id="JBHSGP010000014">
    <property type="protein sequence ID" value="MFC4722893.1"/>
    <property type="molecule type" value="Genomic_DNA"/>
</dbReference>
<keyword evidence="12" id="KW-1133">Transmembrane helix</keyword>
<comment type="caution">
    <text evidence="14">The sequence shown here is derived from an EMBL/GenBank/DDBJ whole genome shotgun (WGS) entry which is preliminary data.</text>
</comment>
<gene>
    <name evidence="14" type="ORF">ACFO5O_11210</name>
</gene>
<keyword evidence="5" id="KW-0113">Calvin cycle</keyword>
<dbReference type="Gene3D" id="3.40.50.300">
    <property type="entry name" value="P-loop containing nucleotide triphosphate hydrolases"/>
    <property type="match status" value="1"/>
</dbReference>
<comment type="similarity">
    <text evidence="2 11">Belongs to the phosphoribulokinase family.</text>
</comment>
<reference evidence="15" key="1">
    <citation type="journal article" date="2019" name="Int. J. Syst. Evol. Microbiol.">
        <title>The Global Catalogue of Microorganisms (GCM) 10K type strain sequencing project: providing services to taxonomists for standard genome sequencing and annotation.</title>
        <authorList>
            <consortium name="The Broad Institute Genomics Platform"/>
            <consortium name="The Broad Institute Genome Sequencing Center for Infectious Disease"/>
            <person name="Wu L."/>
            <person name="Ma J."/>
        </authorList>
    </citation>
    <scope>NUCLEOTIDE SEQUENCE [LARGE SCALE GENOMIC DNA]</scope>
    <source>
        <strain evidence="15">CCUG 63682</strain>
    </source>
</reference>
<evidence type="ECO:0000256" key="3">
    <source>
        <dbReference type="ARBA" id="ARBA00012042"/>
    </source>
</evidence>
<evidence type="ECO:0000256" key="11">
    <source>
        <dbReference type="RuleBase" id="RU004082"/>
    </source>
</evidence>
<feature type="transmembrane region" description="Helical" evidence="12">
    <location>
        <begin position="26"/>
        <end position="59"/>
    </location>
</feature>
<keyword evidence="4" id="KW-0602">Photosynthesis</keyword>
<keyword evidence="6" id="KW-0808">Transferase</keyword>
<comment type="pathway">
    <text evidence="1">Carbohydrate biosynthesis; Calvin cycle.</text>
</comment>
<evidence type="ECO:0000256" key="12">
    <source>
        <dbReference type="SAM" id="Phobius"/>
    </source>
</evidence>
<evidence type="ECO:0000256" key="1">
    <source>
        <dbReference type="ARBA" id="ARBA00005215"/>
    </source>
</evidence>
<evidence type="ECO:0000256" key="7">
    <source>
        <dbReference type="ARBA" id="ARBA00022741"/>
    </source>
</evidence>
<keyword evidence="15" id="KW-1185">Reference proteome</keyword>
<evidence type="ECO:0000256" key="10">
    <source>
        <dbReference type="ARBA" id="ARBA00047663"/>
    </source>
</evidence>
<name>A0ABV9N7L5_9FLAO</name>
<keyword evidence="8" id="KW-0418">Kinase</keyword>
<sequence>MPLLIADIVILIILSRFLKNAEKKLLLLYWCSPVLFYISYLHGQFDILPIMFLFVSFFFLFKKRFFVASAILGLGLATKTNLLIVLPFFFIYLWKFTNANKQIKLVSSAFCIVTGVFLVLNSTFLLDKEFLTLVFKNKEQVKLWDFKIRFGNMFFYVIPAVYLLMIAKVIRYKQLSKDLFIMFIGFAFCSLLLFIPPQPGWYFWIIPFLIYFYIKEDKLSVFPLLALQFFYLLYFALIPNSDFTNLYIYKSDGDTLYTFFQSFGLNPSMLLNIVFTGLQVLLFINIFWIYRIGVTKNVKAKIKNAPCLIGVGGDSGVGKSTLTASIQKLFAKDNMTILRGDDMHKWERGHTMWQTHTHLSPKANDLHDEITQLKSLKEGKKILRRHYDHNTGKFTKPLSIYPNKVILFEGLHPFYILAKRELFDIKIFVSPAEDLRLHWKINRDMKMRGYTKEEVIKQLEIRKTDSLKYIQSQSKHANIKISYYSINKNIDIGNGEPVDLGLMISCETSIDLNLLCEKFNDIKTIQVNHLYDTDSQQLEVVGSITALEIEQIAYNTVNNAEDLIEEPIWEDNYKGFTQLFLLYYIQQVVTN</sequence>
<dbReference type="RefSeq" id="WP_387963789.1">
    <property type="nucleotide sequence ID" value="NZ_JBHSGP010000014.1"/>
</dbReference>
<proteinExistence type="inferred from homology"/>
<evidence type="ECO:0000256" key="5">
    <source>
        <dbReference type="ARBA" id="ARBA00022567"/>
    </source>
</evidence>
<evidence type="ECO:0000256" key="4">
    <source>
        <dbReference type="ARBA" id="ARBA00022531"/>
    </source>
</evidence>
<feature type="transmembrane region" description="Helical" evidence="12">
    <location>
        <begin position="65"/>
        <end position="93"/>
    </location>
</feature>
<keyword evidence="12" id="KW-0472">Membrane</keyword>
<dbReference type="PRINTS" id="PR00478">
    <property type="entry name" value="PHRIBLKINASE"/>
</dbReference>
<feature type="transmembrane region" description="Helical" evidence="12">
    <location>
        <begin position="269"/>
        <end position="290"/>
    </location>
</feature>
<feature type="domain" description="Phosphoribulokinase/uridine kinase" evidence="13">
    <location>
        <begin position="308"/>
        <end position="484"/>
    </location>
</feature>
<protein>
    <recommendedName>
        <fullName evidence="3 11">Phosphoribulokinase</fullName>
        <ecNumber evidence="3 11">2.7.1.19</ecNumber>
    </recommendedName>
</protein>
<dbReference type="InterPro" id="IPR006082">
    <property type="entry name" value="PRK"/>
</dbReference>
<evidence type="ECO:0000313" key="14">
    <source>
        <dbReference type="EMBL" id="MFC4722893.1"/>
    </source>
</evidence>
<evidence type="ECO:0000259" key="13">
    <source>
        <dbReference type="Pfam" id="PF00485"/>
    </source>
</evidence>
<feature type="transmembrane region" description="Helical" evidence="12">
    <location>
        <begin position="201"/>
        <end position="217"/>
    </location>
</feature>
<dbReference type="InterPro" id="IPR027417">
    <property type="entry name" value="P-loop_NTPase"/>
</dbReference>
<organism evidence="14 15">
    <name type="scientific">Geojedonia litorea</name>
    <dbReference type="NCBI Taxonomy" id="1268269"/>
    <lineage>
        <taxon>Bacteria</taxon>
        <taxon>Pseudomonadati</taxon>
        <taxon>Bacteroidota</taxon>
        <taxon>Flavobacteriia</taxon>
        <taxon>Flavobacteriales</taxon>
        <taxon>Flavobacteriaceae</taxon>
        <taxon>Geojedonia</taxon>
    </lineage>
</organism>
<comment type="catalytic activity">
    <reaction evidence="10 11">
        <text>D-ribulose 5-phosphate + ATP = D-ribulose 1,5-bisphosphate + ADP + H(+)</text>
        <dbReference type="Rhea" id="RHEA:19365"/>
        <dbReference type="ChEBI" id="CHEBI:15378"/>
        <dbReference type="ChEBI" id="CHEBI:30616"/>
        <dbReference type="ChEBI" id="CHEBI:57870"/>
        <dbReference type="ChEBI" id="CHEBI:58121"/>
        <dbReference type="ChEBI" id="CHEBI:456216"/>
        <dbReference type="EC" id="2.7.1.19"/>
    </reaction>
</comment>
<accession>A0ABV9N7L5</accession>
<dbReference type="PANTHER" id="PTHR10285">
    <property type="entry name" value="URIDINE KINASE"/>
    <property type="match status" value="1"/>
</dbReference>
<keyword evidence="12" id="KW-0812">Transmembrane</keyword>
<dbReference type="PROSITE" id="PS00567">
    <property type="entry name" value="PHOSPHORIBULOKINASE"/>
    <property type="match status" value="1"/>
</dbReference>
<keyword evidence="9" id="KW-0067">ATP-binding</keyword>
<evidence type="ECO:0000256" key="9">
    <source>
        <dbReference type="ARBA" id="ARBA00022840"/>
    </source>
</evidence>
<evidence type="ECO:0000256" key="8">
    <source>
        <dbReference type="ARBA" id="ARBA00022777"/>
    </source>
</evidence>
<evidence type="ECO:0000313" key="15">
    <source>
        <dbReference type="Proteomes" id="UP001595953"/>
    </source>
</evidence>
<keyword evidence="7" id="KW-0547">Nucleotide-binding</keyword>